<name>A0A4U8S6B9_9HELI</name>
<dbReference type="GO" id="GO:0071555">
    <property type="term" value="P:cell wall organization"/>
    <property type="evidence" value="ECO:0007669"/>
    <property type="project" value="UniProtKB-KW"/>
</dbReference>
<gene>
    <name evidence="6" type="ORF">LS81_008530</name>
</gene>
<dbReference type="GO" id="GO:0009254">
    <property type="term" value="P:peptidoglycan turnover"/>
    <property type="evidence" value="ECO:0007669"/>
    <property type="project" value="TreeGrafter"/>
</dbReference>
<accession>A0A4U8S6B9</accession>
<dbReference type="PANTHER" id="PTHR30417">
    <property type="entry name" value="N-ACETYLMURAMOYL-L-ALANINE AMIDASE AMID"/>
    <property type="match status" value="1"/>
</dbReference>
<dbReference type="PANTHER" id="PTHR30417:SF1">
    <property type="entry name" value="N-ACETYLMURAMOYL-L-ALANINE AMIDASE AMID"/>
    <property type="match status" value="1"/>
</dbReference>
<protein>
    <recommendedName>
        <fullName evidence="2">N-acetylmuramoyl-L-alanine amidase</fullName>
        <ecNumber evidence="2">3.5.1.28</ecNumber>
    </recommendedName>
</protein>
<dbReference type="InterPro" id="IPR036505">
    <property type="entry name" value="Amidase/PGRP_sf"/>
</dbReference>
<dbReference type="Proteomes" id="UP000029878">
    <property type="component" value="Unassembled WGS sequence"/>
</dbReference>
<dbReference type="Gene3D" id="3.40.80.10">
    <property type="entry name" value="Peptidoglycan recognition protein-like"/>
    <property type="match status" value="1"/>
</dbReference>
<dbReference type="GO" id="GO:0008745">
    <property type="term" value="F:N-acetylmuramoyl-L-alanine amidase activity"/>
    <property type="evidence" value="ECO:0007669"/>
    <property type="project" value="UniProtKB-EC"/>
</dbReference>
<evidence type="ECO:0000256" key="2">
    <source>
        <dbReference type="ARBA" id="ARBA00011901"/>
    </source>
</evidence>
<keyword evidence="4" id="KW-0961">Cell wall biogenesis/degradation</keyword>
<dbReference type="OrthoDB" id="8481850at2"/>
<dbReference type="InterPro" id="IPR051206">
    <property type="entry name" value="NAMLAA_amidase_2"/>
</dbReference>
<evidence type="ECO:0000256" key="4">
    <source>
        <dbReference type="ARBA" id="ARBA00023316"/>
    </source>
</evidence>
<comment type="catalytic activity">
    <reaction evidence="1">
        <text>Hydrolyzes the link between N-acetylmuramoyl residues and L-amino acid residues in certain cell-wall glycopeptides.</text>
        <dbReference type="EC" id="3.5.1.28"/>
    </reaction>
</comment>
<sequence>MSHLPHRIKKYKISNTTYTLSHSCDTHYLSKNLKSEISYTLELRESSLSIKDTKSNKDIAFILAKEIPQLQEKDSKDLQALQTILKLHTHKETRAVYVKVEKPYYIDSEGYLQGLGIIKAPRPKLTEKTSKFQADPIAIVLHRTQSSTAASTLEAWKESPYGTHFLIDTDGTIYQCASLHKYTQHVGDIKVKNLDINDKNYKNKTYTQASNIEKSKSYPNRYPINSDSIGIEVVGRFLGNDKKLSKYDKVFKYTQLSGQWEEVAVAQKNSVKALIQALQDIFNLNDNDIYKHGAISGHKQASKGDGIL</sequence>
<evidence type="ECO:0000313" key="7">
    <source>
        <dbReference type="Proteomes" id="UP000029878"/>
    </source>
</evidence>
<dbReference type="EMBL" id="JRPL02000024">
    <property type="protein sequence ID" value="TLD81346.1"/>
    <property type="molecule type" value="Genomic_DNA"/>
</dbReference>
<comment type="caution">
    <text evidence="6">The sequence shown here is derived from an EMBL/GenBank/DDBJ whole genome shotgun (WGS) entry which is preliminary data.</text>
</comment>
<dbReference type="SUPFAM" id="SSF55846">
    <property type="entry name" value="N-acetylmuramoyl-L-alanine amidase-like"/>
    <property type="match status" value="1"/>
</dbReference>
<dbReference type="GO" id="GO:0009253">
    <property type="term" value="P:peptidoglycan catabolic process"/>
    <property type="evidence" value="ECO:0007669"/>
    <property type="project" value="InterPro"/>
</dbReference>
<evidence type="ECO:0000256" key="3">
    <source>
        <dbReference type="ARBA" id="ARBA00022801"/>
    </source>
</evidence>
<organism evidence="6 7">
    <name type="scientific">Helicobacter trogontum</name>
    <dbReference type="NCBI Taxonomy" id="50960"/>
    <lineage>
        <taxon>Bacteria</taxon>
        <taxon>Pseudomonadati</taxon>
        <taxon>Campylobacterota</taxon>
        <taxon>Epsilonproteobacteria</taxon>
        <taxon>Campylobacterales</taxon>
        <taxon>Helicobacteraceae</taxon>
        <taxon>Helicobacter</taxon>
    </lineage>
</organism>
<evidence type="ECO:0000313" key="6">
    <source>
        <dbReference type="EMBL" id="TLD81346.1"/>
    </source>
</evidence>
<dbReference type="RefSeq" id="WP_052096563.1">
    <property type="nucleotide sequence ID" value="NZ_FZNG01000049.1"/>
</dbReference>
<dbReference type="CDD" id="cd06583">
    <property type="entry name" value="PGRP"/>
    <property type="match status" value="1"/>
</dbReference>
<reference evidence="6 7" key="1">
    <citation type="journal article" date="2014" name="Genome Announc.">
        <title>Draft genome sequences of eight enterohepatic helicobacter species isolated from both laboratory and wild rodents.</title>
        <authorList>
            <person name="Sheh A."/>
            <person name="Shen Z."/>
            <person name="Fox J.G."/>
        </authorList>
    </citation>
    <scope>NUCLEOTIDE SEQUENCE [LARGE SCALE GENOMIC DNA]</scope>
    <source>
        <strain evidence="6 7">ATCC 700114</strain>
    </source>
</reference>
<keyword evidence="3" id="KW-0378">Hydrolase</keyword>
<evidence type="ECO:0000256" key="1">
    <source>
        <dbReference type="ARBA" id="ARBA00001561"/>
    </source>
</evidence>
<dbReference type="AlphaFoldDB" id="A0A4U8S6B9"/>
<evidence type="ECO:0000259" key="5">
    <source>
        <dbReference type="Pfam" id="PF01510"/>
    </source>
</evidence>
<proteinExistence type="predicted"/>
<feature type="domain" description="N-acetylmuramoyl-L-alanine amidase" evidence="5">
    <location>
        <begin position="135"/>
        <end position="299"/>
    </location>
</feature>
<dbReference type="Pfam" id="PF01510">
    <property type="entry name" value="Amidase_2"/>
    <property type="match status" value="1"/>
</dbReference>
<dbReference type="EC" id="3.5.1.28" evidence="2"/>
<dbReference type="InterPro" id="IPR002502">
    <property type="entry name" value="Amidase_domain"/>
</dbReference>